<evidence type="ECO:0000313" key="6">
    <source>
        <dbReference type="EMBL" id="EKX89217.1"/>
    </source>
</evidence>
<proteinExistence type="inferred from homology"/>
<dbReference type="PANTHER" id="PTHR47366">
    <property type="entry name" value="TWO-ON-TWO HEMOGLOBIN-3"/>
    <property type="match status" value="1"/>
</dbReference>
<evidence type="ECO:0000256" key="4">
    <source>
        <dbReference type="ARBA" id="ARBA00023004"/>
    </source>
</evidence>
<gene>
    <name evidence="6" type="ORF">HMPREF9997_01985</name>
</gene>
<dbReference type="STRING" id="1035195.HMPREF9997_01985"/>
<dbReference type="GO" id="GO:0019825">
    <property type="term" value="F:oxygen binding"/>
    <property type="evidence" value="ECO:0007669"/>
    <property type="project" value="InterPro"/>
</dbReference>
<dbReference type="PATRIC" id="fig|1035195.3.peg.1786"/>
<dbReference type="Pfam" id="PF01152">
    <property type="entry name" value="Bac_globin"/>
    <property type="match status" value="1"/>
</dbReference>
<dbReference type="GO" id="GO:0005344">
    <property type="term" value="F:oxygen carrier activity"/>
    <property type="evidence" value="ECO:0007669"/>
    <property type="project" value="InterPro"/>
</dbReference>
<name>L1MDB9_9CORY</name>
<evidence type="ECO:0000256" key="3">
    <source>
        <dbReference type="ARBA" id="ARBA00022723"/>
    </source>
</evidence>
<keyword evidence="7" id="KW-1185">Reference proteome</keyword>
<dbReference type="GeneID" id="84897689"/>
<keyword evidence="3" id="KW-0479">Metal-binding</keyword>
<dbReference type="GO" id="GO:0020037">
    <property type="term" value="F:heme binding"/>
    <property type="evidence" value="ECO:0007669"/>
    <property type="project" value="InterPro"/>
</dbReference>
<dbReference type="CDD" id="cd14771">
    <property type="entry name" value="TrHb2_Mt-trHbO-like_O"/>
    <property type="match status" value="1"/>
</dbReference>
<dbReference type="GO" id="GO:0046872">
    <property type="term" value="F:metal ion binding"/>
    <property type="evidence" value="ECO:0007669"/>
    <property type="project" value="UniProtKB-KW"/>
</dbReference>
<dbReference type="Gene3D" id="1.10.490.10">
    <property type="entry name" value="Globins"/>
    <property type="match status" value="1"/>
</dbReference>
<dbReference type="Proteomes" id="UP000010445">
    <property type="component" value="Unassembled WGS sequence"/>
</dbReference>
<organism evidence="6 7">
    <name type="scientific">Corynebacterium durum F0235</name>
    <dbReference type="NCBI Taxonomy" id="1035195"/>
    <lineage>
        <taxon>Bacteria</taxon>
        <taxon>Bacillati</taxon>
        <taxon>Actinomycetota</taxon>
        <taxon>Actinomycetes</taxon>
        <taxon>Mycobacteriales</taxon>
        <taxon>Corynebacteriaceae</taxon>
        <taxon>Corynebacterium</taxon>
    </lineage>
</organism>
<keyword evidence="1" id="KW-0813">Transport</keyword>
<evidence type="ECO:0000256" key="5">
    <source>
        <dbReference type="ARBA" id="ARBA00034496"/>
    </source>
</evidence>
<accession>L1MDB9</accession>
<dbReference type="SUPFAM" id="SSF46458">
    <property type="entry name" value="Globin-like"/>
    <property type="match status" value="1"/>
</dbReference>
<dbReference type="PANTHER" id="PTHR47366:SF1">
    <property type="entry name" value="TWO-ON-TWO HEMOGLOBIN-3"/>
    <property type="match status" value="1"/>
</dbReference>
<dbReference type="InterPro" id="IPR044203">
    <property type="entry name" value="GlbO/GLB3-like"/>
</dbReference>
<dbReference type="EMBL" id="AMEM01000025">
    <property type="protein sequence ID" value="EKX89217.1"/>
    <property type="molecule type" value="Genomic_DNA"/>
</dbReference>
<dbReference type="InterPro" id="IPR009050">
    <property type="entry name" value="Globin-like_sf"/>
</dbReference>
<dbReference type="InterPro" id="IPR012292">
    <property type="entry name" value="Globin/Proto"/>
</dbReference>
<keyword evidence="4" id="KW-0408">Iron</keyword>
<dbReference type="InterPro" id="IPR001486">
    <property type="entry name" value="Hemoglobin_trunc"/>
</dbReference>
<reference evidence="6 7" key="1">
    <citation type="submission" date="2012-05" db="EMBL/GenBank/DDBJ databases">
        <authorList>
            <person name="Weinstock G."/>
            <person name="Sodergren E."/>
            <person name="Lobos E.A."/>
            <person name="Fulton L."/>
            <person name="Fulton R."/>
            <person name="Courtney L."/>
            <person name="Fronick C."/>
            <person name="O'Laughlin M."/>
            <person name="Godfrey J."/>
            <person name="Wilson R.M."/>
            <person name="Miner T."/>
            <person name="Farmer C."/>
            <person name="Delehaunty K."/>
            <person name="Cordes M."/>
            <person name="Minx P."/>
            <person name="Tomlinson C."/>
            <person name="Chen J."/>
            <person name="Wollam A."/>
            <person name="Pepin K.H."/>
            <person name="Bhonagiri V."/>
            <person name="Zhang X."/>
            <person name="Suruliraj S."/>
            <person name="Warren W."/>
            <person name="Mitreva M."/>
            <person name="Mardis E.R."/>
            <person name="Wilson R.K."/>
        </authorList>
    </citation>
    <scope>NUCLEOTIDE SEQUENCE [LARGE SCALE GENOMIC DNA]</scope>
    <source>
        <strain evidence="6 7">F0235</strain>
    </source>
</reference>
<comment type="caution">
    <text evidence="6">The sequence shown here is derived from an EMBL/GenBank/DDBJ whole genome shotgun (WGS) entry which is preliminary data.</text>
</comment>
<sequence length="131" mass="15535">MTEPATSFYDAVGGEETFSTFVHRFYQQVREDDLIGPMYPHDDWEGAEQRLKWFLAQYWGGPQTFSENRGHPRLRMRHHHFSIGQAERDRWLELMSNAINTISEDQLDDAHRAALWNHMERVADMLINKDQ</sequence>
<dbReference type="HOGENOM" id="CLU_103526_3_1_11"/>
<dbReference type="AlphaFoldDB" id="L1MDB9"/>
<dbReference type="OrthoDB" id="9790913at2"/>
<evidence type="ECO:0000256" key="2">
    <source>
        <dbReference type="ARBA" id="ARBA00022617"/>
    </source>
</evidence>
<dbReference type="RefSeq" id="WP_006064208.1">
    <property type="nucleotide sequence ID" value="NZ_KB290831.1"/>
</dbReference>
<keyword evidence="2" id="KW-0349">Heme</keyword>
<protein>
    <submittedName>
        <fullName evidence="6">Hemoglobin-like protein HbO</fullName>
    </submittedName>
</protein>
<comment type="similarity">
    <text evidence="5">Belongs to the truncated hemoglobin family. Group II subfamily.</text>
</comment>
<evidence type="ECO:0000313" key="7">
    <source>
        <dbReference type="Proteomes" id="UP000010445"/>
    </source>
</evidence>
<evidence type="ECO:0000256" key="1">
    <source>
        <dbReference type="ARBA" id="ARBA00022448"/>
    </source>
</evidence>
<dbReference type="eggNOG" id="COG2346">
    <property type="taxonomic scope" value="Bacteria"/>
</dbReference>